<evidence type="ECO:0000313" key="1">
    <source>
        <dbReference type="EMBL" id="KAA8547184.1"/>
    </source>
</evidence>
<proteinExistence type="predicted"/>
<keyword evidence="2" id="KW-1185">Reference proteome</keyword>
<dbReference type="AlphaFoldDB" id="A0A5J5BWZ0"/>
<evidence type="ECO:0000313" key="2">
    <source>
        <dbReference type="Proteomes" id="UP000325577"/>
    </source>
</evidence>
<gene>
    <name evidence="1" type="ORF">F0562_003607</name>
</gene>
<dbReference type="Proteomes" id="UP000325577">
    <property type="component" value="Linkage Group LG1"/>
</dbReference>
<protein>
    <submittedName>
        <fullName evidence="1">Uncharacterized protein</fullName>
    </submittedName>
</protein>
<sequence>MHKGIRHWSTYDVDGHVHCAYGYYALDLIGYVGYICDGALVRSTSFLSLLGCEYLSYIIHLLVDGQKFNADCNQKLNSQSKLRVGLKELSC</sequence>
<organism evidence="1 2">
    <name type="scientific">Nyssa sinensis</name>
    <dbReference type="NCBI Taxonomy" id="561372"/>
    <lineage>
        <taxon>Eukaryota</taxon>
        <taxon>Viridiplantae</taxon>
        <taxon>Streptophyta</taxon>
        <taxon>Embryophyta</taxon>
        <taxon>Tracheophyta</taxon>
        <taxon>Spermatophyta</taxon>
        <taxon>Magnoliopsida</taxon>
        <taxon>eudicotyledons</taxon>
        <taxon>Gunneridae</taxon>
        <taxon>Pentapetalae</taxon>
        <taxon>asterids</taxon>
        <taxon>Cornales</taxon>
        <taxon>Nyssaceae</taxon>
        <taxon>Nyssa</taxon>
    </lineage>
</organism>
<name>A0A5J5BWZ0_9ASTE</name>
<accession>A0A5J5BWZ0</accession>
<reference evidence="1 2" key="1">
    <citation type="submission" date="2019-09" db="EMBL/GenBank/DDBJ databases">
        <title>A chromosome-level genome assembly of the Chinese tupelo Nyssa sinensis.</title>
        <authorList>
            <person name="Yang X."/>
            <person name="Kang M."/>
            <person name="Yang Y."/>
            <person name="Xiong H."/>
            <person name="Wang M."/>
            <person name="Zhang Z."/>
            <person name="Wang Z."/>
            <person name="Wu H."/>
            <person name="Ma T."/>
            <person name="Liu J."/>
            <person name="Xi Z."/>
        </authorList>
    </citation>
    <scope>NUCLEOTIDE SEQUENCE [LARGE SCALE GENOMIC DNA]</scope>
    <source>
        <strain evidence="1">J267</strain>
        <tissue evidence="1">Leaf</tissue>
    </source>
</reference>
<dbReference type="EMBL" id="CM018032">
    <property type="protein sequence ID" value="KAA8547184.1"/>
    <property type="molecule type" value="Genomic_DNA"/>
</dbReference>